<gene>
    <name evidence="1" type="ORF">QOZ95_004746</name>
</gene>
<comment type="caution">
    <text evidence="1">The sequence shown here is derived from an EMBL/GenBank/DDBJ whole genome shotgun (WGS) entry which is preliminary data.</text>
</comment>
<sequence length="40" mass="4511">MTVLRNTILKSMVFGNIIIYTVSHKNIGKHKSYLLTGTFA</sequence>
<evidence type="ECO:0000313" key="1">
    <source>
        <dbReference type="EMBL" id="MDQ0496556.1"/>
    </source>
</evidence>
<keyword evidence="2" id="KW-1185">Reference proteome</keyword>
<proteinExistence type="predicted"/>
<accession>A0ABU0L5M5</accession>
<dbReference type="EMBL" id="JAUSWA010000038">
    <property type="protein sequence ID" value="MDQ0496556.1"/>
    <property type="molecule type" value="Genomic_DNA"/>
</dbReference>
<reference evidence="1 2" key="1">
    <citation type="submission" date="2023-07" db="EMBL/GenBank/DDBJ databases">
        <title>Genomic Encyclopedia of Type Strains, Phase IV (KMG-IV): sequencing the most valuable type-strain genomes for metagenomic binning, comparative biology and taxonomic classification.</title>
        <authorList>
            <person name="Goeker M."/>
        </authorList>
    </citation>
    <scope>NUCLEOTIDE SEQUENCE [LARGE SCALE GENOMIC DNA]</scope>
    <source>
        <strain evidence="1 2">DSM 14914</strain>
    </source>
</reference>
<organism evidence="1 2">
    <name type="scientific">Paenibacillus brasilensis</name>
    <dbReference type="NCBI Taxonomy" id="128574"/>
    <lineage>
        <taxon>Bacteria</taxon>
        <taxon>Bacillati</taxon>
        <taxon>Bacillota</taxon>
        <taxon>Bacilli</taxon>
        <taxon>Bacillales</taxon>
        <taxon>Paenibacillaceae</taxon>
        <taxon>Paenibacillus</taxon>
    </lineage>
</organism>
<protein>
    <submittedName>
        <fullName evidence="1">Uncharacterized protein</fullName>
    </submittedName>
</protein>
<dbReference type="Proteomes" id="UP001242811">
    <property type="component" value="Unassembled WGS sequence"/>
</dbReference>
<name>A0ABU0L5M5_9BACL</name>
<evidence type="ECO:0000313" key="2">
    <source>
        <dbReference type="Proteomes" id="UP001242811"/>
    </source>
</evidence>